<dbReference type="AlphaFoldDB" id="A0A9P5MP89"/>
<evidence type="ECO:0000313" key="1">
    <source>
        <dbReference type="EMBL" id="KAF8470413.1"/>
    </source>
</evidence>
<dbReference type="Proteomes" id="UP000759537">
    <property type="component" value="Unassembled WGS sequence"/>
</dbReference>
<organism evidence="1 2">
    <name type="scientific">Russula ochroleuca</name>
    <dbReference type="NCBI Taxonomy" id="152965"/>
    <lineage>
        <taxon>Eukaryota</taxon>
        <taxon>Fungi</taxon>
        <taxon>Dikarya</taxon>
        <taxon>Basidiomycota</taxon>
        <taxon>Agaricomycotina</taxon>
        <taxon>Agaricomycetes</taxon>
        <taxon>Russulales</taxon>
        <taxon>Russulaceae</taxon>
        <taxon>Russula</taxon>
    </lineage>
</organism>
<comment type="caution">
    <text evidence="1">The sequence shown here is derived from an EMBL/GenBank/DDBJ whole genome shotgun (WGS) entry which is preliminary data.</text>
</comment>
<keyword evidence="2" id="KW-1185">Reference proteome</keyword>
<sequence length="271" mass="30129">MEVFIPLVGPRRRILSTRLAEPPTSYFGRDASTGMCSTGLLHARAAWNCLEVFVIGGGPREQSQGAPCTAQAEKSNPCRLSPVTVPVPLFLHHRLIRHTLITHDFFLVKIWNRHGLICCGASVQGTHKFPECLTSRLALWFVWGRRIGNWDRPLLTCSAKLDGTRWHTWKWKSTQNRTPVLQGKANGCLVIVSGKKKKRTLCQMPVVGTIVYGRLKLCALQLRAESGSSCGVLDLERFVISEAPRNIRTCSQGYRCGGALHCTKKSRDGVP</sequence>
<protein>
    <submittedName>
        <fullName evidence="1">Uncharacterized protein</fullName>
    </submittedName>
</protein>
<dbReference type="EMBL" id="WHVB01000025">
    <property type="protein sequence ID" value="KAF8470413.1"/>
    <property type="molecule type" value="Genomic_DNA"/>
</dbReference>
<name>A0A9P5MP89_9AGAM</name>
<gene>
    <name evidence="1" type="ORF">DFH94DRAFT_209237</name>
</gene>
<reference evidence="1" key="1">
    <citation type="submission" date="2019-10" db="EMBL/GenBank/DDBJ databases">
        <authorList>
            <consortium name="DOE Joint Genome Institute"/>
            <person name="Kuo A."/>
            <person name="Miyauchi S."/>
            <person name="Kiss E."/>
            <person name="Drula E."/>
            <person name="Kohler A."/>
            <person name="Sanchez-Garcia M."/>
            <person name="Andreopoulos B."/>
            <person name="Barry K.W."/>
            <person name="Bonito G."/>
            <person name="Buee M."/>
            <person name="Carver A."/>
            <person name="Chen C."/>
            <person name="Cichocki N."/>
            <person name="Clum A."/>
            <person name="Culley D."/>
            <person name="Crous P.W."/>
            <person name="Fauchery L."/>
            <person name="Girlanda M."/>
            <person name="Hayes R."/>
            <person name="Keri Z."/>
            <person name="LaButti K."/>
            <person name="Lipzen A."/>
            <person name="Lombard V."/>
            <person name="Magnuson J."/>
            <person name="Maillard F."/>
            <person name="Morin E."/>
            <person name="Murat C."/>
            <person name="Nolan M."/>
            <person name="Ohm R."/>
            <person name="Pangilinan J."/>
            <person name="Pereira M."/>
            <person name="Perotto S."/>
            <person name="Peter M."/>
            <person name="Riley R."/>
            <person name="Sitrit Y."/>
            <person name="Stielow B."/>
            <person name="Szollosi G."/>
            <person name="Zifcakova L."/>
            <person name="Stursova M."/>
            <person name="Spatafora J.W."/>
            <person name="Tedersoo L."/>
            <person name="Vaario L.-M."/>
            <person name="Yamada A."/>
            <person name="Yan M."/>
            <person name="Wang P."/>
            <person name="Xu J."/>
            <person name="Bruns T."/>
            <person name="Baldrian P."/>
            <person name="Vilgalys R."/>
            <person name="Henrissat B."/>
            <person name="Grigoriev I.V."/>
            <person name="Hibbett D."/>
            <person name="Nagy L.G."/>
            <person name="Martin F.M."/>
        </authorList>
    </citation>
    <scope>NUCLEOTIDE SEQUENCE</scope>
    <source>
        <strain evidence="1">Prilba</strain>
    </source>
</reference>
<reference evidence="1" key="2">
    <citation type="journal article" date="2020" name="Nat. Commun.">
        <title>Large-scale genome sequencing of mycorrhizal fungi provides insights into the early evolution of symbiotic traits.</title>
        <authorList>
            <person name="Miyauchi S."/>
            <person name="Kiss E."/>
            <person name="Kuo A."/>
            <person name="Drula E."/>
            <person name="Kohler A."/>
            <person name="Sanchez-Garcia M."/>
            <person name="Morin E."/>
            <person name="Andreopoulos B."/>
            <person name="Barry K.W."/>
            <person name="Bonito G."/>
            <person name="Buee M."/>
            <person name="Carver A."/>
            <person name="Chen C."/>
            <person name="Cichocki N."/>
            <person name="Clum A."/>
            <person name="Culley D."/>
            <person name="Crous P.W."/>
            <person name="Fauchery L."/>
            <person name="Girlanda M."/>
            <person name="Hayes R.D."/>
            <person name="Keri Z."/>
            <person name="LaButti K."/>
            <person name="Lipzen A."/>
            <person name="Lombard V."/>
            <person name="Magnuson J."/>
            <person name="Maillard F."/>
            <person name="Murat C."/>
            <person name="Nolan M."/>
            <person name="Ohm R.A."/>
            <person name="Pangilinan J."/>
            <person name="Pereira M.F."/>
            <person name="Perotto S."/>
            <person name="Peter M."/>
            <person name="Pfister S."/>
            <person name="Riley R."/>
            <person name="Sitrit Y."/>
            <person name="Stielow J.B."/>
            <person name="Szollosi G."/>
            <person name="Zifcakova L."/>
            <person name="Stursova M."/>
            <person name="Spatafora J.W."/>
            <person name="Tedersoo L."/>
            <person name="Vaario L.M."/>
            <person name="Yamada A."/>
            <person name="Yan M."/>
            <person name="Wang P."/>
            <person name="Xu J."/>
            <person name="Bruns T."/>
            <person name="Baldrian P."/>
            <person name="Vilgalys R."/>
            <person name="Dunand C."/>
            <person name="Henrissat B."/>
            <person name="Grigoriev I.V."/>
            <person name="Hibbett D."/>
            <person name="Nagy L.G."/>
            <person name="Martin F.M."/>
        </authorList>
    </citation>
    <scope>NUCLEOTIDE SEQUENCE</scope>
    <source>
        <strain evidence="1">Prilba</strain>
    </source>
</reference>
<evidence type="ECO:0000313" key="2">
    <source>
        <dbReference type="Proteomes" id="UP000759537"/>
    </source>
</evidence>
<accession>A0A9P5MP89</accession>
<proteinExistence type="predicted"/>